<dbReference type="Gene3D" id="3.40.50.720">
    <property type="entry name" value="NAD(P)-binding Rossmann-like Domain"/>
    <property type="match status" value="1"/>
</dbReference>
<keyword evidence="1" id="KW-0560">Oxidoreductase</keyword>
<feature type="domain" description="GFO/IDH/MocA-like oxidoreductase" evidence="4">
    <location>
        <begin position="134"/>
        <end position="268"/>
    </location>
</feature>
<evidence type="ECO:0000313" key="6">
    <source>
        <dbReference type="Proteomes" id="UP001139354"/>
    </source>
</evidence>
<dbReference type="InterPro" id="IPR055170">
    <property type="entry name" value="GFO_IDH_MocA-like_dom"/>
</dbReference>
<protein>
    <submittedName>
        <fullName evidence="5">Gfo/Idh/MocA family oxidoreductase</fullName>
    </submittedName>
</protein>
<organism evidence="5 6">
    <name type="scientific">Microbacterium allomyrinae</name>
    <dbReference type="NCBI Taxonomy" id="2830666"/>
    <lineage>
        <taxon>Bacteria</taxon>
        <taxon>Bacillati</taxon>
        <taxon>Actinomycetota</taxon>
        <taxon>Actinomycetes</taxon>
        <taxon>Micrococcales</taxon>
        <taxon>Microbacteriaceae</taxon>
        <taxon>Microbacterium</taxon>
    </lineage>
</organism>
<name>A0A9X1LX97_9MICO</name>
<proteinExistence type="predicted"/>
<dbReference type="Pfam" id="PF01408">
    <property type="entry name" value="GFO_IDH_MocA"/>
    <property type="match status" value="1"/>
</dbReference>
<evidence type="ECO:0000313" key="5">
    <source>
        <dbReference type="EMBL" id="MCC2033744.1"/>
    </source>
</evidence>
<dbReference type="Proteomes" id="UP001139354">
    <property type="component" value="Unassembled WGS sequence"/>
</dbReference>
<dbReference type="SUPFAM" id="SSF51735">
    <property type="entry name" value="NAD(P)-binding Rossmann-fold domains"/>
    <property type="match status" value="1"/>
</dbReference>
<sequence>MGSANAPVGVGIIGAGNISDQYLTNLTSFPDVRVLAIGDLLEDRAAVQAAKYGVPRSGGVDLVLNDPDIDIVVNLTIPAVHVEVSEAIIAAGKHVWTEKPIGIDREESRRLLEKADAAGLRVGVAPDTVLGPGVQTAKRAIARGDIGRPLFAQTTFQWQGPEIFHPNPAFLYAKGGGPLLDMGPYYVSALVHVFGPVASVAALGLQGTPTRRVQVGELTGQEFPVEVPSTLSVLMDFEQGGQAQSLYSTDSPLLRQGIVEITGTEGTLVIPDPNTFGGAITITRPLGEMVIPPAPIVQEVLDVPQEGVLAGRGLGLLDMARSIRDGRPHVATGRFGYHVLDTLLSIEEAAAARSFVTVESTIDEVGSLAADFDPLAATL</sequence>
<dbReference type="GO" id="GO:0000166">
    <property type="term" value="F:nucleotide binding"/>
    <property type="evidence" value="ECO:0007669"/>
    <property type="project" value="InterPro"/>
</dbReference>
<dbReference type="AlphaFoldDB" id="A0A9X1LX97"/>
<comment type="caution">
    <text evidence="5">The sequence shown here is derived from an EMBL/GenBank/DDBJ whole genome shotgun (WGS) entry which is preliminary data.</text>
</comment>
<dbReference type="Gene3D" id="3.30.360.10">
    <property type="entry name" value="Dihydrodipicolinate Reductase, domain 2"/>
    <property type="match status" value="1"/>
</dbReference>
<evidence type="ECO:0000259" key="4">
    <source>
        <dbReference type="Pfam" id="PF22725"/>
    </source>
</evidence>
<keyword evidence="6" id="KW-1185">Reference proteome</keyword>
<keyword evidence="2" id="KW-0520">NAD</keyword>
<gene>
    <name evidence="5" type="ORF">KEC57_16285</name>
</gene>
<dbReference type="InterPro" id="IPR000683">
    <property type="entry name" value="Gfo/Idh/MocA-like_OxRdtase_N"/>
</dbReference>
<accession>A0A9X1LX97</accession>
<evidence type="ECO:0000259" key="3">
    <source>
        <dbReference type="Pfam" id="PF01408"/>
    </source>
</evidence>
<reference evidence="5" key="1">
    <citation type="submission" date="2021-04" db="EMBL/GenBank/DDBJ databases">
        <title>Microbacterium tenobrionis sp. nov. and Microbacterium allomyrinae sp. nov., isolated from larvae of Tenobrio molitor and Allomyrina dichotoma, respectively.</title>
        <authorList>
            <person name="Lee S.D."/>
        </authorList>
    </citation>
    <scope>NUCLEOTIDE SEQUENCE</scope>
    <source>
        <strain evidence="5">BWT-G7</strain>
    </source>
</reference>
<dbReference type="Pfam" id="PF22725">
    <property type="entry name" value="GFO_IDH_MocA_C3"/>
    <property type="match status" value="1"/>
</dbReference>
<dbReference type="PANTHER" id="PTHR43818">
    <property type="entry name" value="BCDNA.GH03377"/>
    <property type="match status" value="1"/>
</dbReference>
<evidence type="ECO:0000256" key="2">
    <source>
        <dbReference type="ARBA" id="ARBA00023027"/>
    </source>
</evidence>
<dbReference type="PANTHER" id="PTHR43818:SF11">
    <property type="entry name" value="BCDNA.GH03377"/>
    <property type="match status" value="1"/>
</dbReference>
<evidence type="ECO:0000256" key="1">
    <source>
        <dbReference type="ARBA" id="ARBA00023002"/>
    </source>
</evidence>
<dbReference type="InterPro" id="IPR050463">
    <property type="entry name" value="Gfo/Idh/MocA_oxidrdct_glycsds"/>
</dbReference>
<dbReference type="SUPFAM" id="SSF55347">
    <property type="entry name" value="Glyceraldehyde-3-phosphate dehydrogenase-like, C-terminal domain"/>
    <property type="match status" value="1"/>
</dbReference>
<dbReference type="RefSeq" id="WP_229385748.1">
    <property type="nucleotide sequence ID" value="NZ_JAGTTN010000006.1"/>
</dbReference>
<dbReference type="InterPro" id="IPR036291">
    <property type="entry name" value="NAD(P)-bd_dom_sf"/>
</dbReference>
<dbReference type="GO" id="GO:0016491">
    <property type="term" value="F:oxidoreductase activity"/>
    <property type="evidence" value="ECO:0007669"/>
    <property type="project" value="UniProtKB-KW"/>
</dbReference>
<feature type="domain" description="Gfo/Idh/MocA-like oxidoreductase N-terminal" evidence="3">
    <location>
        <begin position="9"/>
        <end position="124"/>
    </location>
</feature>
<dbReference type="EMBL" id="JAGTTN010000006">
    <property type="protein sequence ID" value="MCC2033744.1"/>
    <property type="molecule type" value="Genomic_DNA"/>
</dbReference>